<comment type="caution">
    <text evidence="11">The sequence shown here is derived from an EMBL/GenBank/DDBJ whole genome shotgun (WGS) entry which is preliminary data.</text>
</comment>
<protein>
    <submittedName>
        <fullName evidence="11">Endonuclease</fullName>
    </submittedName>
</protein>
<dbReference type="FunFam" id="2.60.40.10:FF:001114">
    <property type="entry name" value="Chitinase A1"/>
    <property type="match status" value="1"/>
</dbReference>
<comment type="similarity">
    <text evidence="1">Belongs to the EndA/NucM nuclease family.</text>
</comment>
<dbReference type="PROSITE" id="PS50853">
    <property type="entry name" value="FN3"/>
    <property type="match status" value="3"/>
</dbReference>
<dbReference type="Pfam" id="PF00041">
    <property type="entry name" value="fn3"/>
    <property type="match status" value="3"/>
</dbReference>
<evidence type="ECO:0000256" key="6">
    <source>
        <dbReference type="ARBA" id="ARBA00023295"/>
    </source>
</evidence>
<dbReference type="GO" id="GO:0016798">
    <property type="term" value="F:hydrolase activity, acting on glycosyl bonds"/>
    <property type="evidence" value="ECO:0007669"/>
    <property type="project" value="UniProtKB-KW"/>
</dbReference>
<dbReference type="Pfam" id="PF18962">
    <property type="entry name" value="Por_Secre_tail"/>
    <property type="match status" value="1"/>
</dbReference>
<dbReference type="Pfam" id="PF04231">
    <property type="entry name" value="Endonuclease_1"/>
    <property type="match status" value="1"/>
</dbReference>
<dbReference type="InterPro" id="IPR045474">
    <property type="entry name" value="GEVED"/>
</dbReference>
<dbReference type="NCBIfam" id="TIGR04183">
    <property type="entry name" value="Por_Secre_tail"/>
    <property type="match status" value="1"/>
</dbReference>
<dbReference type="SMART" id="SM00060">
    <property type="entry name" value="FN3"/>
    <property type="match status" value="3"/>
</dbReference>
<evidence type="ECO:0000256" key="5">
    <source>
        <dbReference type="ARBA" id="ARBA00023277"/>
    </source>
</evidence>
<dbReference type="PROSITE" id="PS51841">
    <property type="entry name" value="LTD"/>
    <property type="match status" value="1"/>
</dbReference>
<dbReference type="InterPro" id="IPR036116">
    <property type="entry name" value="FN3_sf"/>
</dbReference>
<evidence type="ECO:0000256" key="8">
    <source>
        <dbReference type="SAM" id="SignalP"/>
    </source>
</evidence>
<reference evidence="11 12" key="1">
    <citation type="submission" date="2020-07" db="EMBL/GenBank/DDBJ databases">
        <title>Bacterium isolated from marine sediment.</title>
        <authorList>
            <person name="Shang D."/>
            <person name="Du Z.-J."/>
        </authorList>
    </citation>
    <scope>NUCLEOTIDE SEQUENCE [LARGE SCALE GENOMIC DNA]</scope>
    <source>
        <strain evidence="11 12">S7007</strain>
    </source>
</reference>
<feature type="domain" description="LTD" evidence="10">
    <location>
        <begin position="354"/>
        <end position="576"/>
    </location>
</feature>
<dbReference type="RefSeq" id="WP_182123457.1">
    <property type="nucleotide sequence ID" value="NZ_JACGLS010000001.1"/>
</dbReference>
<dbReference type="InterPro" id="IPR003961">
    <property type="entry name" value="FN3_dom"/>
</dbReference>
<sequence>MKKLLPFVLLITSLSVFSQIPSYYNDVNLNQTSTALKDALATKIISTHATNLSYTPGVWDALKQSDLDPTDNSKVILIYGYSDSDGNYVTDRTRSKDASGGTAGTQWNREHVYPKSLGNPNLGTSGPGADVHHLRPADISFNGQRSSKKFAAGSGNAGDSNGGWYPGDEWKGDVARMMMYVYLRYGNQCLPSNVTIGTANSSDSNMIDLLLQWNAEDPVSDFEKQRNPILQGIQGNRNPFIDNPAFATQIWGGPQAEDLFGNGGGGNNDTQAPTAPTNLVASSITENSVNLNWSASTDNTGVTGYDVYNGANKITTINATSYSVTGLTASTAYTFSVKAKDAANNISTSSNTVNVTTTAAPTSGTATDLLISEYVEGSSNNKALEIANFTGGTINLSGYSLKKASNGGGWSNTLTLSGSLENGKTYVVANSSASTTIKNKAQKTETSVTSFNGNDAIGLFKGSTLIDLIGNPNSSSTFAQDKTLQRKSSVKSPNSSYTTSEWNVLSKDTFSGLGSHVIDGSTPDTQAPTAPTNLAGSNVTQTSVDLAWTAATDNVAVTGYDLFNGNTKIATVTSTSYSVTGLTAATNYTFSVKAKDAAGNISSASNTLGITTKSNADTTAPSAPTNLAVSNVTQTSANLAWTAATDNVAVTGYDVFNGSTKIATVTSTSYSVTGLTASTNYTFSVKAKDAANNISTSSNTVGVTTKSVVVTYCSSKGNNSSYEYIDNVVIGGISNSTSANGGYGDFTTQTGNLSYGNNTIIVSAGFSGSSYTENWRVWIDFNKNGTFDSNEEVVSGSSSSSGNLSYTFSVPSSALSGKTRMRVSMKWNGAPTACETFSYGEVEDYSVNIGASSRSNNSSSVVINGKLGNEAPVFSANIFPNPTANFIKIQMADDREAYFNITNTIGQKIASGKVDHANINVSNLTNGIYILEVTDGQRSFTKKFIKK</sequence>
<dbReference type="InterPro" id="IPR013783">
    <property type="entry name" value="Ig-like_fold"/>
</dbReference>
<keyword evidence="4" id="KW-0378">Hydrolase</keyword>
<keyword evidence="3 8" id="KW-0732">Signal</keyword>
<evidence type="ECO:0000313" key="11">
    <source>
        <dbReference type="EMBL" id="MBA6154937.1"/>
    </source>
</evidence>
<dbReference type="AlphaFoldDB" id="A0A839AKC0"/>
<dbReference type="InterPro" id="IPR026444">
    <property type="entry name" value="Secre_tail"/>
</dbReference>
<dbReference type="GO" id="GO:0004519">
    <property type="term" value="F:endonuclease activity"/>
    <property type="evidence" value="ECO:0007669"/>
    <property type="project" value="UniProtKB-KW"/>
</dbReference>
<dbReference type="Pfam" id="PF00932">
    <property type="entry name" value="LTD"/>
    <property type="match status" value="1"/>
</dbReference>
<dbReference type="InterPro" id="IPR001322">
    <property type="entry name" value="Lamin_tail_dom"/>
</dbReference>
<evidence type="ECO:0000259" key="10">
    <source>
        <dbReference type="PROSITE" id="PS51841"/>
    </source>
</evidence>
<keyword evidence="5" id="KW-0119">Carbohydrate metabolism</keyword>
<evidence type="ECO:0000256" key="3">
    <source>
        <dbReference type="ARBA" id="ARBA00022729"/>
    </source>
</evidence>
<proteinExistence type="inferred from homology"/>
<name>A0A839AKC0_9FLAO</name>
<evidence type="ECO:0000256" key="1">
    <source>
        <dbReference type="ARBA" id="ARBA00006429"/>
    </source>
</evidence>
<dbReference type="PANTHER" id="PTHR33607:SF2">
    <property type="entry name" value="ENDONUCLEASE-1"/>
    <property type="match status" value="1"/>
</dbReference>
<dbReference type="Gene3D" id="2.60.40.10">
    <property type="entry name" value="Immunoglobulins"/>
    <property type="match status" value="3"/>
</dbReference>
<feature type="domain" description="Fibronectin type-III" evidence="9">
    <location>
        <begin position="275"/>
        <end position="361"/>
    </location>
</feature>
<feature type="chain" id="PRO_5032949893" evidence="8">
    <location>
        <begin position="19"/>
        <end position="947"/>
    </location>
</feature>
<organism evidence="11 12">
    <name type="scientific">Tenacibaculum pelagium</name>
    <dbReference type="NCBI Taxonomy" id="2759527"/>
    <lineage>
        <taxon>Bacteria</taxon>
        <taxon>Pseudomonadati</taxon>
        <taxon>Bacteroidota</taxon>
        <taxon>Flavobacteriia</taxon>
        <taxon>Flavobacteriales</taxon>
        <taxon>Flavobacteriaceae</taxon>
        <taxon>Tenacibaculum</taxon>
    </lineage>
</organism>
<keyword evidence="6" id="KW-0326">Glycosidase</keyword>
<evidence type="ECO:0000256" key="4">
    <source>
        <dbReference type="ARBA" id="ARBA00022801"/>
    </source>
</evidence>
<feature type="domain" description="Fibronectin type-III" evidence="9">
    <location>
        <begin position="623"/>
        <end position="708"/>
    </location>
</feature>
<dbReference type="PANTHER" id="PTHR33607">
    <property type="entry name" value="ENDONUCLEASE-1"/>
    <property type="match status" value="1"/>
</dbReference>
<keyword evidence="7" id="KW-0624">Polysaccharide degradation</keyword>
<dbReference type="Pfam" id="PF20009">
    <property type="entry name" value="GEVED"/>
    <property type="match status" value="1"/>
</dbReference>
<feature type="signal peptide" evidence="8">
    <location>
        <begin position="1"/>
        <end position="18"/>
    </location>
</feature>
<dbReference type="SUPFAM" id="SSF54060">
    <property type="entry name" value="His-Me finger endonucleases"/>
    <property type="match status" value="1"/>
</dbReference>
<evidence type="ECO:0000256" key="7">
    <source>
        <dbReference type="ARBA" id="ARBA00023326"/>
    </source>
</evidence>
<evidence type="ECO:0000313" key="12">
    <source>
        <dbReference type="Proteomes" id="UP000563906"/>
    </source>
</evidence>
<dbReference type="Proteomes" id="UP000563906">
    <property type="component" value="Unassembled WGS sequence"/>
</dbReference>
<accession>A0A839AKC0</accession>
<keyword evidence="12" id="KW-1185">Reference proteome</keyword>
<evidence type="ECO:0000259" key="9">
    <source>
        <dbReference type="PROSITE" id="PS50853"/>
    </source>
</evidence>
<feature type="domain" description="Fibronectin type-III" evidence="9">
    <location>
        <begin position="530"/>
        <end position="615"/>
    </location>
</feature>
<keyword evidence="2" id="KW-0540">Nuclease</keyword>
<gene>
    <name evidence="11" type="ORF">H3Z83_00165</name>
</gene>
<keyword evidence="11" id="KW-0255">Endonuclease</keyword>
<evidence type="ECO:0000256" key="2">
    <source>
        <dbReference type="ARBA" id="ARBA00022722"/>
    </source>
</evidence>
<dbReference type="CDD" id="cd00063">
    <property type="entry name" value="FN3"/>
    <property type="match status" value="3"/>
</dbReference>
<dbReference type="SUPFAM" id="SSF49265">
    <property type="entry name" value="Fibronectin type III"/>
    <property type="match status" value="2"/>
</dbReference>
<dbReference type="InterPro" id="IPR007346">
    <property type="entry name" value="Endonuclease-I"/>
</dbReference>
<dbReference type="GO" id="GO:0000272">
    <property type="term" value="P:polysaccharide catabolic process"/>
    <property type="evidence" value="ECO:0007669"/>
    <property type="project" value="UniProtKB-KW"/>
</dbReference>
<dbReference type="InterPro" id="IPR044925">
    <property type="entry name" value="His-Me_finger_sf"/>
</dbReference>
<dbReference type="EMBL" id="JACGLS010000001">
    <property type="protein sequence ID" value="MBA6154937.1"/>
    <property type="molecule type" value="Genomic_DNA"/>
</dbReference>